<dbReference type="GO" id="GO:0005829">
    <property type="term" value="C:cytosol"/>
    <property type="evidence" value="ECO:0007669"/>
    <property type="project" value="GOC"/>
</dbReference>
<evidence type="ECO:0000256" key="4">
    <source>
        <dbReference type="ARBA" id="ARBA00014268"/>
    </source>
</evidence>
<dbReference type="CDD" id="cd07597">
    <property type="entry name" value="BAR_SNX8"/>
    <property type="match status" value="1"/>
</dbReference>
<feature type="region of interest" description="Disordered" evidence="9">
    <location>
        <begin position="184"/>
        <end position="209"/>
    </location>
</feature>
<evidence type="ECO:0000256" key="5">
    <source>
        <dbReference type="ARBA" id="ARBA00022448"/>
    </source>
</evidence>
<name>A0A8H8DAJ4_9ASCO</name>
<evidence type="ECO:0000256" key="3">
    <source>
        <dbReference type="ARBA" id="ARBA00010883"/>
    </source>
</evidence>
<evidence type="ECO:0000256" key="2">
    <source>
        <dbReference type="ARBA" id="ARBA00004496"/>
    </source>
</evidence>
<sequence>MSGSIFNTGEEEDPWSSTSGWNDDKPIVTSPLPSLSPTPYQSTYLTSSQLLNQPRGEQDKPNQPSSSALSMSNVPASYETLRSVLINKISTINDFEYYVFDKLIELQFLTNYQKSKLLDIVYDNNLLPVTLAQNFYQVLGLIALEIDVPGSGDFVTLQFKMNSLPELPQSFVKMIAKEDENDSNVIDDPLMANTSRTDGNETDDWNQRGKVDPILTDHSDSQHQMLGDVEVEGEDKDAQDSRGASGINPEDASYIEKYIEDIRDEFKPLILDDTPVKIRESPEKEGLLFKHINYTITHNLVLGPGGSSGHKKVVRRLLEYLLQKYPFRVIPGLPPKKFTDSQFLQRRRRGLHRFLNQLVKHPVFKQEPIVQSFLTVPTDLATWRKQAKIDYSIEFKGQKIQTEFINRIWPAISQEFLHNWAIAEQNIRSLIEKWTKLVILVERHEKRQQQMSYDNQKFVEILNQFKKLDTCVYPQEGNSSSSITTLLQNNDIEAINGGLTSMGEFYTKSTQVIVDDSYTINTITLEKLKNYMDYLYSLHELFERSKNLSGNQIDTLNKRIKENELNFKKITSGPTNGKEVEINKLRQSIINDKQEIFQQLNRDWLIKQCCFKEYVMFQETQYLISEVWVEWCKDRNKLQEKLGGLSENLSTELINDMPLSR</sequence>
<keyword evidence="7" id="KW-0653">Protein transport</keyword>
<keyword evidence="8" id="KW-0472">Membrane</keyword>
<evidence type="ECO:0000256" key="7">
    <source>
        <dbReference type="ARBA" id="ARBA00022927"/>
    </source>
</evidence>
<dbReference type="Gene3D" id="3.30.1520.10">
    <property type="entry name" value="Phox-like domain"/>
    <property type="match status" value="1"/>
</dbReference>
<evidence type="ECO:0000313" key="12">
    <source>
        <dbReference type="Proteomes" id="UP000669133"/>
    </source>
</evidence>
<evidence type="ECO:0000256" key="9">
    <source>
        <dbReference type="SAM" id="MobiDB-lite"/>
    </source>
</evidence>
<evidence type="ECO:0000256" key="8">
    <source>
        <dbReference type="ARBA" id="ARBA00023136"/>
    </source>
</evidence>
<dbReference type="Proteomes" id="UP000669133">
    <property type="component" value="Unassembled WGS sequence"/>
</dbReference>
<dbReference type="SUPFAM" id="SSF64268">
    <property type="entry name" value="PX domain"/>
    <property type="match status" value="1"/>
</dbReference>
<feature type="domain" description="PX" evidence="10">
    <location>
        <begin position="272"/>
        <end position="380"/>
    </location>
</feature>
<protein>
    <recommendedName>
        <fullName evidence="4">Sorting nexin MVP1</fullName>
    </recommendedName>
</protein>
<dbReference type="GO" id="GO:0005768">
    <property type="term" value="C:endosome"/>
    <property type="evidence" value="ECO:0007669"/>
    <property type="project" value="TreeGrafter"/>
</dbReference>
<organism evidence="11 12">
    <name type="scientific">Candida metapsilosis</name>
    <dbReference type="NCBI Taxonomy" id="273372"/>
    <lineage>
        <taxon>Eukaryota</taxon>
        <taxon>Fungi</taxon>
        <taxon>Dikarya</taxon>
        <taxon>Ascomycota</taxon>
        <taxon>Saccharomycotina</taxon>
        <taxon>Pichiomycetes</taxon>
        <taxon>Debaryomycetaceae</taxon>
        <taxon>Candida/Lodderomyces clade</taxon>
        <taxon>Candida</taxon>
    </lineage>
</organism>
<dbReference type="PROSITE" id="PS50195">
    <property type="entry name" value="PX"/>
    <property type="match status" value="1"/>
</dbReference>
<comment type="subcellular location">
    <subcellularLocation>
        <location evidence="2">Cytoplasm</location>
    </subcellularLocation>
    <subcellularLocation>
        <location evidence="1">Membrane</location>
        <topology evidence="1">Peripheral membrane protein</topology>
        <orientation evidence="1">Cytoplasmic side</orientation>
    </subcellularLocation>
</comment>
<dbReference type="PANTHER" id="PTHR47554">
    <property type="entry name" value="SORTING NEXIN MVP1"/>
    <property type="match status" value="1"/>
</dbReference>
<dbReference type="Pfam" id="PF00787">
    <property type="entry name" value="PX"/>
    <property type="match status" value="1"/>
</dbReference>
<evidence type="ECO:0000313" key="11">
    <source>
        <dbReference type="EMBL" id="KAG5417950.1"/>
    </source>
</evidence>
<comment type="similarity">
    <text evidence="3">Belongs to the sorting nexin family.</text>
</comment>
<dbReference type="GO" id="GO:0032266">
    <property type="term" value="F:phosphatidylinositol-3-phosphate binding"/>
    <property type="evidence" value="ECO:0007669"/>
    <property type="project" value="TreeGrafter"/>
</dbReference>
<dbReference type="EMBL" id="JAEOAQ010000006">
    <property type="protein sequence ID" value="KAG5417950.1"/>
    <property type="molecule type" value="Genomic_DNA"/>
</dbReference>
<dbReference type="PANTHER" id="PTHR47554:SF1">
    <property type="entry name" value="SORTING NEXIN MVP1"/>
    <property type="match status" value="1"/>
</dbReference>
<dbReference type="InterPro" id="IPR036871">
    <property type="entry name" value="PX_dom_sf"/>
</dbReference>
<dbReference type="OrthoDB" id="10064318at2759"/>
<dbReference type="SMART" id="SM00312">
    <property type="entry name" value="PX"/>
    <property type="match status" value="1"/>
</dbReference>
<dbReference type="Pfam" id="PF19566">
    <property type="entry name" value="Snx8_BAR_dom"/>
    <property type="match status" value="1"/>
</dbReference>
<feature type="region of interest" description="Disordered" evidence="9">
    <location>
        <begin position="1"/>
        <end position="42"/>
    </location>
</feature>
<dbReference type="GO" id="GO:0006623">
    <property type="term" value="P:protein targeting to vacuole"/>
    <property type="evidence" value="ECO:0007669"/>
    <property type="project" value="TreeGrafter"/>
</dbReference>
<evidence type="ECO:0000259" key="10">
    <source>
        <dbReference type="PROSITE" id="PS50195"/>
    </source>
</evidence>
<accession>A0A8H8DAJ4</accession>
<proteinExistence type="inferred from homology"/>
<dbReference type="InterPro" id="IPR001683">
    <property type="entry name" value="PX_dom"/>
</dbReference>
<dbReference type="RefSeq" id="XP_067547066.1">
    <property type="nucleotide sequence ID" value="XM_067693333.1"/>
</dbReference>
<dbReference type="GO" id="GO:0042147">
    <property type="term" value="P:retrograde transport, endosome to Golgi"/>
    <property type="evidence" value="ECO:0007669"/>
    <property type="project" value="InterPro"/>
</dbReference>
<dbReference type="InterPro" id="IPR045734">
    <property type="entry name" value="Snx8_BAR_dom"/>
</dbReference>
<keyword evidence="12" id="KW-1185">Reference proteome</keyword>
<reference evidence="11 12" key="1">
    <citation type="submission" date="2020-12" db="EMBL/GenBank/DDBJ databases">
        <title>Effect of drift, selection, and recombination on the evolution of hybrid genomes in Candida yeast pathogens.</title>
        <authorList>
            <person name="Mixao V."/>
            <person name="Ksiezopolska E."/>
            <person name="Saus E."/>
            <person name="Boekhout T."/>
            <person name="Gacser A."/>
            <person name="Gabaldon T."/>
        </authorList>
    </citation>
    <scope>NUCLEOTIDE SEQUENCE [LARGE SCALE GENOMIC DNA]</scope>
    <source>
        <strain evidence="11 12">BP57</strain>
    </source>
</reference>
<dbReference type="AlphaFoldDB" id="A0A8H8DAJ4"/>
<keyword evidence="5" id="KW-0813">Transport</keyword>
<keyword evidence="6" id="KW-0963">Cytoplasm</keyword>
<dbReference type="InterPro" id="IPR028662">
    <property type="entry name" value="SNX8/Mvp1"/>
</dbReference>
<feature type="compositionally biased region" description="Low complexity" evidence="9">
    <location>
        <begin position="29"/>
        <end position="42"/>
    </location>
</feature>
<evidence type="ECO:0000256" key="1">
    <source>
        <dbReference type="ARBA" id="ARBA00004287"/>
    </source>
</evidence>
<gene>
    <name evidence="11" type="ORF">I9W82_004278</name>
</gene>
<evidence type="ECO:0000256" key="6">
    <source>
        <dbReference type="ARBA" id="ARBA00022490"/>
    </source>
</evidence>
<comment type="caution">
    <text evidence="11">The sequence shown here is derived from an EMBL/GenBank/DDBJ whole genome shotgun (WGS) entry which is preliminary data.</text>
</comment>
<dbReference type="GeneID" id="93652907"/>
<dbReference type="GO" id="GO:0016020">
    <property type="term" value="C:membrane"/>
    <property type="evidence" value="ECO:0007669"/>
    <property type="project" value="UniProtKB-SubCell"/>
</dbReference>